<dbReference type="EMBL" id="CM004477">
    <property type="protein sequence ID" value="OCT75057.1"/>
    <property type="molecule type" value="Genomic_DNA"/>
</dbReference>
<sequence>MHLLEGSCLAGVGAYRGPQQRQQHLCTQNNGKHPVPPGLSLMPPQRDVWCSLLFCNEPVPLPLTCSPHLPQKAVRSPLLCPTLAARLSLGSITWKASKLGASTWISSPSLCPDELELIVLLF</sequence>
<organism evidence="1 2">
    <name type="scientific">Xenopus laevis</name>
    <name type="common">African clawed frog</name>
    <dbReference type="NCBI Taxonomy" id="8355"/>
    <lineage>
        <taxon>Eukaryota</taxon>
        <taxon>Metazoa</taxon>
        <taxon>Chordata</taxon>
        <taxon>Craniata</taxon>
        <taxon>Vertebrata</taxon>
        <taxon>Euteleostomi</taxon>
        <taxon>Amphibia</taxon>
        <taxon>Batrachia</taxon>
        <taxon>Anura</taxon>
        <taxon>Pipoidea</taxon>
        <taxon>Pipidae</taxon>
        <taxon>Xenopodinae</taxon>
        <taxon>Xenopus</taxon>
        <taxon>Xenopus</taxon>
    </lineage>
</organism>
<dbReference type="Proteomes" id="UP000694892">
    <property type="component" value="Chromosome 6S"/>
</dbReference>
<protein>
    <submittedName>
        <fullName evidence="1">Uncharacterized protein</fullName>
    </submittedName>
</protein>
<name>A0A974CLH6_XENLA</name>
<reference evidence="2" key="1">
    <citation type="journal article" date="2016" name="Nature">
        <title>Genome evolution in the allotetraploid frog Xenopus laevis.</title>
        <authorList>
            <person name="Session A.M."/>
            <person name="Uno Y."/>
            <person name="Kwon T."/>
            <person name="Chapman J.A."/>
            <person name="Toyoda A."/>
            <person name="Takahashi S."/>
            <person name="Fukui A."/>
            <person name="Hikosaka A."/>
            <person name="Suzuki A."/>
            <person name="Kondo M."/>
            <person name="van Heeringen S.J."/>
            <person name="Quigley I."/>
            <person name="Heinz S."/>
            <person name="Ogino H."/>
            <person name="Ochi H."/>
            <person name="Hellsten U."/>
            <person name="Lyons J.B."/>
            <person name="Simakov O."/>
            <person name="Putnam N."/>
            <person name="Stites J."/>
            <person name="Kuroki Y."/>
            <person name="Tanaka T."/>
            <person name="Michiue T."/>
            <person name="Watanabe M."/>
            <person name="Bogdanovic O."/>
            <person name="Lister R."/>
            <person name="Georgiou G."/>
            <person name="Paranjpe S.S."/>
            <person name="van Kruijsbergen I."/>
            <person name="Shu S."/>
            <person name="Carlson J."/>
            <person name="Kinoshita T."/>
            <person name="Ohta Y."/>
            <person name="Mawaribuchi S."/>
            <person name="Jenkins J."/>
            <person name="Grimwood J."/>
            <person name="Schmutz J."/>
            <person name="Mitros T."/>
            <person name="Mozaffari S.V."/>
            <person name="Suzuki Y."/>
            <person name="Haramoto Y."/>
            <person name="Yamamoto T.S."/>
            <person name="Takagi C."/>
            <person name="Heald R."/>
            <person name="Miller K."/>
            <person name="Haudenschild C."/>
            <person name="Kitzman J."/>
            <person name="Nakayama T."/>
            <person name="Izutsu Y."/>
            <person name="Robert J."/>
            <person name="Fortriede J."/>
            <person name="Burns K."/>
            <person name="Lotay V."/>
            <person name="Karimi K."/>
            <person name="Yasuoka Y."/>
            <person name="Dichmann D.S."/>
            <person name="Flajnik M.F."/>
            <person name="Houston D.W."/>
            <person name="Shendure J."/>
            <person name="DuPasquier L."/>
            <person name="Vize P.D."/>
            <person name="Zorn A.M."/>
            <person name="Ito M."/>
            <person name="Marcotte E.M."/>
            <person name="Wallingford J.B."/>
            <person name="Ito Y."/>
            <person name="Asashima M."/>
            <person name="Ueno N."/>
            <person name="Matsuda Y."/>
            <person name="Veenstra G.J."/>
            <person name="Fujiyama A."/>
            <person name="Harland R.M."/>
            <person name="Taira M."/>
            <person name="Rokhsar D.S."/>
        </authorList>
    </citation>
    <scope>NUCLEOTIDE SEQUENCE [LARGE SCALE GENOMIC DNA]</scope>
    <source>
        <strain evidence="2">J</strain>
    </source>
</reference>
<evidence type="ECO:0000313" key="1">
    <source>
        <dbReference type="EMBL" id="OCT75057.1"/>
    </source>
</evidence>
<accession>A0A974CLH6</accession>
<proteinExistence type="predicted"/>
<dbReference type="AlphaFoldDB" id="A0A974CLH6"/>
<evidence type="ECO:0000313" key="2">
    <source>
        <dbReference type="Proteomes" id="UP000694892"/>
    </source>
</evidence>
<gene>
    <name evidence="1" type="ORF">XELAEV_18034046mg</name>
</gene>